<organism evidence="2 3">
    <name type="scientific">Hymenobacter metallicola</name>
    <dbReference type="NCBI Taxonomy" id="2563114"/>
    <lineage>
        <taxon>Bacteria</taxon>
        <taxon>Pseudomonadati</taxon>
        <taxon>Bacteroidota</taxon>
        <taxon>Cytophagia</taxon>
        <taxon>Cytophagales</taxon>
        <taxon>Hymenobacteraceae</taxon>
        <taxon>Hymenobacter</taxon>
    </lineage>
</organism>
<comment type="caution">
    <text evidence="2">The sequence shown here is derived from an EMBL/GenBank/DDBJ whole genome shotgun (WGS) entry which is preliminary data.</text>
</comment>
<dbReference type="RefSeq" id="WP_135392197.1">
    <property type="nucleotide sequence ID" value="NZ_SRMB01000001.1"/>
</dbReference>
<dbReference type="Proteomes" id="UP000298471">
    <property type="component" value="Unassembled WGS sequence"/>
</dbReference>
<dbReference type="InterPro" id="IPR002725">
    <property type="entry name" value="YgjP-like_metallopeptidase"/>
</dbReference>
<evidence type="ECO:0000313" key="3">
    <source>
        <dbReference type="Proteomes" id="UP000298471"/>
    </source>
</evidence>
<sequence>MPYLLIDDLHIEVVRKNIRSLRLTVYAPDGRVRVAAPLRTADAAIQAFVTTRRAWIRKHQEQFAAREQPAALEYVTGEVHPYQGRAYQLRVAAGGPAAGRVQLREEGFLDLWIAEASTREQREKALNTWYRARLKEQLPALAARWEPVVGAQANVWAVKQMRTRWGTCSIRAKRIWLNLELIKQPVHCLEYVVVHELVHLHERLHNQRFWGLMDQFMPDWRTAKQALRSVHLKPCG</sequence>
<reference evidence="2 3" key="1">
    <citation type="submission" date="2019-04" db="EMBL/GenBank/DDBJ databases">
        <authorList>
            <person name="Feng G."/>
            <person name="Zhang J."/>
            <person name="Zhu H."/>
        </authorList>
    </citation>
    <scope>NUCLEOTIDE SEQUENCE [LARGE SCALE GENOMIC DNA]</scope>
    <source>
        <strain evidence="2 3">9PBR-1</strain>
    </source>
</reference>
<dbReference type="EMBL" id="SRMB01000001">
    <property type="protein sequence ID" value="TGE28584.1"/>
    <property type="molecule type" value="Genomic_DNA"/>
</dbReference>
<dbReference type="CDD" id="cd07344">
    <property type="entry name" value="M48_yhfN_like"/>
    <property type="match status" value="1"/>
</dbReference>
<feature type="domain" description="YgjP-like metallopeptidase" evidence="1">
    <location>
        <begin position="22"/>
        <end position="229"/>
    </location>
</feature>
<keyword evidence="3" id="KW-1185">Reference proteome</keyword>
<protein>
    <submittedName>
        <fullName evidence="2">M48 family peptidase</fullName>
    </submittedName>
</protein>
<proteinExistence type="predicted"/>
<dbReference type="OrthoDB" id="9811177at2"/>
<dbReference type="PANTHER" id="PTHR30399">
    <property type="entry name" value="UNCHARACTERIZED PROTEIN YGJP"/>
    <property type="match status" value="1"/>
</dbReference>
<evidence type="ECO:0000259" key="1">
    <source>
        <dbReference type="Pfam" id="PF01863"/>
    </source>
</evidence>
<name>A0A4Z0QFQ6_9BACT</name>
<accession>A0A4Z0QFQ6</accession>
<dbReference type="PANTHER" id="PTHR30399:SF1">
    <property type="entry name" value="UTP PYROPHOSPHATASE"/>
    <property type="match status" value="1"/>
</dbReference>
<dbReference type="InterPro" id="IPR053136">
    <property type="entry name" value="UTP_pyrophosphatase-like"/>
</dbReference>
<evidence type="ECO:0000313" key="2">
    <source>
        <dbReference type="EMBL" id="TGE28584.1"/>
    </source>
</evidence>
<dbReference type="AlphaFoldDB" id="A0A4Z0QFQ6"/>
<dbReference type="Pfam" id="PF01863">
    <property type="entry name" value="YgjP-like"/>
    <property type="match status" value="1"/>
</dbReference>
<dbReference type="Gene3D" id="3.30.2010.10">
    <property type="entry name" value="Metalloproteases ('zincins'), catalytic domain"/>
    <property type="match status" value="1"/>
</dbReference>
<gene>
    <name evidence="2" type="ORF">E5K02_03720</name>
</gene>